<dbReference type="STRING" id="356305.SAMN05421841_3461"/>
<reference evidence="3" key="1">
    <citation type="submission" date="2016-10" db="EMBL/GenBank/DDBJ databases">
        <authorList>
            <person name="Varghese N."/>
            <person name="Submissions S."/>
        </authorList>
    </citation>
    <scope>NUCLEOTIDE SEQUENCE [LARGE SCALE GENOMIC DNA]</scope>
    <source>
        <strain evidence="3">DSM 17724</strain>
    </source>
</reference>
<sequence length="213" mass="24513">MNYSYNNKISLNLGLGYSFFNKIDLKVSTYDPATNITRTTFENSSKASRLGLDYNLNYPVTKKLTLSVNGNSAFFFIKGKLDGIEVENNLFTYYIYFSANYQFVNNWNINSSIDINSKMPAGLQSTTNVFTGSSFSFSKRILDNQLSFSAYINNPFNKFRNGVTEINGIDFYQSNYVRDYYKSFGFNVTYKFGKLKDEIKSTRRKMQNNDLGN</sequence>
<dbReference type="EMBL" id="FOIU01000003">
    <property type="protein sequence ID" value="SEW47199.1"/>
    <property type="molecule type" value="Genomic_DNA"/>
</dbReference>
<dbReference type="RefSeq" id="WP_170835738.1">
    <property type="nucleotide sequence ID" value="NZ_FOIU01000003.1"/>
</dbReference>
<organism evidence="2 3">
    <name type="scientific">Chryseobacterium wanjuense</name>
    <dbReference type="NCBI Taxonomy" id="356305"/>
    <lineage>
        <taxon>Bacteria</taxon>
        <taxon>Pseudomonadati</taxon>
        <taxon>Bacteroidota</taxon>
        <taxon>Flavobacteriia</taxon>
        <taxon>Flavobacteriales</taxon>
        <taxon>Weeksellaceae</taxon>
        <taxon>Chryseobacterium group</taxon>
        <taxon>Chryseobacterium</taxon>
    </lineage>
</organism>
<name>A0A1I0RZT6_9FLAO</name>
<evidence type="ECO:0000259" key="1">
    <source>
        <dbReference type="Pfam" id="PF14905"/>
    </source>
</evidence>
<dbReference type="Proteomes" id="UP000199469">
    <property type="component" value="Unassembled WGS sequence"/>
</dbReference>
<protein>
    <submittedName>
        <fullName evidence="2">Outer membrane protein beta-barrel family protein</fullName>
    </submittedName>
</protein>
<evidence type="ECO:0000313" key="2">
    <source>
        <dbReference type="EMBL" id="SEW47199.1"/>
    </source>
</evidence>
<dbReference type="Pfam" id="PF14905">
    <property type="entry name" value="OMP_b-brl_3"/>
    <property type="match status" value="1"/>
</dbReference>
<gene>
    <name evidence="2" type="ORF">SAMN05421841_3461</name>
</gene>
<accession>A0A1I0RZT6</accession>
<feature type="domain" description="Outer membrane protein beta-barrel" evidence="1">
    <location>
        <begin position="1"/>
        <end position="190"/>
    </location>
</feature>
<dbReference type="SUPFAM" id="SSF56935">
    <property type="entry name" value="Porins"/>
    <property type="match status" value="1"/>
</dbReference>
<dbReference type="InterPro" id="IPR041700">
    <property type="entry name" value="OMP_b-brl_3"/>
</dbReference>
<proteinExistence type="predicted"/>
<dbReference type="AlphaFoldDB" id="A0A1I0RZT6"/>
<keyword evidence="3" id="KW-1185">Reference proteome</keyword>
<evidence type="ECO:0000313" key="3">
    <source>
        <dbReference type="Proteomes" id="UP000199469"/>
    </source>
</evidence>